<proteinExistence type="predicted"/>
<evidence type="ECO:0000259" key="2">
    <source>
        <dbReference type="Pfam" id="PF07484"/>
    </source>
</evidence>
<dbReference type="InterPro" id="IPR037053">
    <property type="entry name" value="Phage_tail_collar_dom_sf"/>
</dbReference>
<organism evidence="3">
    <name type="scientific">Pithovirus LCPAC201</name>
    <dbReference type="NCBI Taxonomy" id="2506591"/>
    <lineage>
        <taxon>Viruses</taxon>
        <taxon>Pithoviruses</taxon>
    </lineage>
</organism>
<dbReference type="EMBL" id="MK500501">
    <property type="protein sequence ID" value="QBK90889.1"/>
    <property type="molecule type" value="Genomic_DNA"/>
</dbReference>
<feature type="region of interest" description="Disordered" evidence="1">
    <location>
        <begin position="1"/>
        <end position="44"/>
    </location>
</feature>
<feature type="region of interest" description="Disordered" evidence="1">
    <location>
        <begin position="60"/>
        <end position="194"/>
    </location>
</feature>
<feature type="compositionally biased region" description="Basic and acidic residues" evidence="1">
    <location>
        <begin position="60"/>
        <end position="71"/>
    </location>
</feature>
<dbReference type="Pfam" id="PF07484">
    <property type="entry name" value="Collar"/>
    <property type="match status" value="1"/>
</dbReference>
<dbReference type="Gene3D" id="3.90.1340.10">
    <property type="entry name" value="Phage tail collar domain"/>
    <property type="match status" value="1"/>
</dbReference>
<evidence type="ECO:0000313" key="3">
    <source>
        <dbReference type="EMBL" id="QBK90889.1"/>
    </source>
</evidence>
<feature type="compositionally biased region" description="Polar residues" evidence="1">
    <location>
        <begin position="72"/>
        <end position="86"/>
    </location>
</feature>
<gene>
    <name evidence="3" type="ORF">LCPAC201_01900</name>
</gene>
<name>A0A481Z6X5_9VIRU</name>
<dbReference type="PANTHER" id="PTHR24637">
    <property type="entry name" value="COLLAGEN"/>
    <property type="match status" value="1"/>
</dbReference>
<feature type="compositionally biased region" description="Pro residues" evidence="1">
    <location>
        <begin position="104"/>
        <end position="114"/>
    </location>
</feature>
<feature type="compositionally biased region" description="Low complexity" evidence="1">
    <location>
        <begin position="115"/>
        <end position="129"/>
    </location>
</feature>
<feature type="compositionally biased region" description="Basic residues" evidence="1">
    <location>
        <begin position="7"/>
        <end position="16"/>
    </location>
</feature>
<accession>A0A481Z6X5</accession>
<dbReference type="PANTHER" id="PTHR24637:SF421">
    <property type="entry name" value="CUTICLE COLLAGEN DPY-2"/>
    <property type="match status" value="1"/>
</dbReference>
<keyword evidence="3" id="KW-0176">Collagen</keyword>
<feature type="domain" description="Phage tail collar" evidence="2">
    <location>
        <begin position="258"/>
        <end position="312"/>
    </location>
</feature>
<dbReference type="InterPro" id="IPR011083">
    <property type="entry name" value="Phage_tail_collar_dom"/>
</dbReference>
<protein>
    <submittedName>
        <fullName evidence="3">Collagen triple helix repeat protein</fullName>
    </submittedName>
</protein>
<evidence type="ECO:0000256" key="1">
    <source>
        <dbReference type="SAM" id="MobiDB-lite"/>
    </source>
</evidence>
<feature type="compositionally biased region" description="Basic residues" evidence="1">
    <location>
        <begin position="29"/>
        <end position="44"/>
    </location>
</feature>
<sequence length="331" mass="33505">MTDNYHKSKKCSRCGRIHSSSDDDSDYRKNRRSSSTRRKDRRSRCKHSCPTIVINCVNCEKSKNGSGRDENGSSGLELTPDTSNAPISPADQGLGPPGLGGNPVGPPDTVPPVVGPTGPTGLQGQDGPTGSQGQDGQNGLPGPQGDTGPTGVNGLLGPTGPQGQVGQDGMDGLPGPTGPKCTGPTGSQGVTGPTGVVDPAITTFVACFGPQDPPIIVLSSGGGTEIASTSGDTQSENLLTPSQPSTPSIATLANCTLGEIVLFAGSFAPRDTAVCHGQLLPISGNTGLFAVLGTTYGGDGDVTFALPDLRGLEPKGIHYYICITGSFPIPT</sequence>
<dbReference type="SUPFAM" id="SSF88874">
    <property type="entry name" value="Receptor-binding domain of short tail fibre protein gp12"/>
    <property type="match status" value="1"/>
</dbReference>
<reference evidence="3" key="1">
    <citation type="journal article" date="2019" name="MBio">
        <title>Virus Genomes from Deep Sea Sediments Expand the Ocean Megavirome and Support Independent Origins of Viral Gigantism.</title>
        <authorList>
            <person name="Backstrom D."/>
            <person name="Yutin N."/>
            <person name="Jorgensen S.L."/>
            <person name="Dharamshi J."/>
            <person name="Homa F."/>
            <person name="Zaremba-Niedwiedzka K."/>
            <person name="Spang A."/>
            <person name="Wolf Y.I."/>
            <person name="Koonin E.V."/>
            <person name="Ettema T.J."/>
        </authorList>
    </citation>
    <scope>NUCLEOTIDE SEQUENCE</scope>
</reference>